<sequence length="608" mass="70304">MMKINPPLIFLDISFISKYFNQIQTFRGNLVEYQTEINEIFFKQIYWFEINVLTTINLINSQYYDKIIEIRIEVNDIIRLHLLKNVQRIIIYHFHGKLLSFSSINKKNKIKKIVIYHKEKLNEYEINSLLHFCQRFNTISISLISSYFAEQLFYISNLKLFSYDIFNDENEKNIPNYFKSYSNSFEENQINNIEKQFDIFNDNSLWELCNIKMTQLILIINQNTINFLDLTCFEVLTHFQLNISSGKHLKLTLPNSLQSCSLNGNTLWVNNLKELSHLNSFYVNSNYGPLIKQQTKIKQKKICLPSSVESCFIKTMNYNARLGSLLDLNLLKQLNISGVVSSMDCSNNNSLTSLLINSSSPIITITFNSHLNYINITNKKGKILFKNFDVIKTIKCLSIDGDFDKLDLSNIISIKDLSLSSSSKKTTVLFPHYDQTQLQHYFTSVGIKPKPKSIILCCNSLILRGNFLVSKLFLVLSHITIPTIECPLLNRIILHYQNVECIGFDLLTQKLKILSPLNKCCSCVSILSNITQLNQKKITLLYKTKVFLLCSPKMNKNPPRSKSRTTNQKRLFGSKSPNKGLYLLSDDTSSSSSDLDDDIKQYIYHSDV</sequence>
<dbReference type="OrthoDB" id="10320832at2759"/>
<evidence type="ECO:0000256" key="1">
    <source>
        <dbReference type="SAM" id="MobiDB-lite"/>
    </source>
</evidence>
<reference evidence="2 3" key="1">
    <citation type="submission" date="2013-01" db="EMBL/GenBank/DDBJ databases">
        <authorList>
            <person name="Hannick L."/>
            <person name="Zafar N."/>
            <person name="Lorenzi H."/>
            <person name="Ali I.A."/>
            <person name="Petri W.P."/>
            <person name="Caler E."/>
        </authorList>
    </citation>
    <scope>NUCLEOTIDE SEQUENCE [LARGE SCALE GENOMIC DNA]</scope>
    <source>
        <strain evidence="3">HM3:IMSS-B</strain>
    </source>
</reference>
<dbReference type="AlphaFoldDB" id="M3SB85"/>
<evidence type="ECO:0000313" key="2">
    <source>
        <dbReference type="EMBL" id="EMH76364.1"/>
    </source>
</evidence>
<feature type="compositionally biased region" description="Low complexity" evidence="1">
    <location>
        <begin position="583"/>
        <end position="593"/>
    </location>
</feature>
<accession>M3SB85</accession>
<dbReference type="Proteomes" id="UP000030781">
    <property type="component" value="Unassembled WGS sequence"/>
</dbReference>
<gene>
    <name evidence="2" type="ORF">EHI8A_064550</name>
</gene>
<feature type="region of interest" description="Disordered" evidence="1">
    <location>
        <begin position="553"/>
        <end position="595"/>
    </location>
</feature>
<evidence type="ECO:0000313" key="3">
    <source>
        <dbReference type="Proteomes" id="UP000030781"/>
    </source>
</evidence>
<organism evidence="2 3">
    <name type="scientific">Entamoeba histolytica HM-1:IMSS-B</name>
    <dbReference type="NCBI Taxonomy" id="885319"/>
    <lineage>
        <taxon>Eukaryota</taxon>
        <taxon>Amoebozoa</taxon>
        <taxon>Evosea</taxon>
        <taxon>Archamoebae</taxon>
        <taxon>Mastigamoebida</taxon>
        <taxon>Entamoebidae</taxon>
        <taxon>Entamoeba</taxon>
    </lineage>
</organism>
<dbReference type="VEuPathDB" id="AmoebaDB:EHI8A_064550"/>
<name>M3SB85_ENTH1</name>
<proteinExistence type="predicted"/>
<feature type="compositionally biased region" description="Polar residues" evidence="1">
    <location>
        <begin position="558"/>
        <end position="569"/>
    </location>
</feature>
<dbReference type="EMBL" id="KB610351">
    <property type="protein sequence ID" value="EMH76364.1"/>
    <property type="molecule type" value="Genomic_DNA"/>
</dbReference>
<protein>
    <submittedName>
        <fullName evidence="2">Uncharacterized protein</fullName>
    </submittedName>
</protein>